<dbReference type="SMART" id="SM00448">
    <property type="entry name" value="REC"/>
    <property type="match status" value="1"/>
</dbReference>
<dbReference type="HOGENOM" id="CLU_574793_0_0_7"/>
<feature type="region of interest" description="Disordered" evidence="4">
    <location>
        <begin position="121"/>
        <end position="143"/>
    </location>
</feature>
<feature type="region of interest" description="Disordered" evidence="4">
    <location>
        <begin position="195"/>
        <end position="223"/>
    </location>
</feature>
<feature type="compositionally biased region" description="Pro residues" evidence="4">
    <location>
        <begin position="196"/>
        <end position="214"/>
    </location>
</feature>
<dbReference type="PROSITE" id="PS50110">
    <property type="entry name" value="RESPONSE_REGULATORY"/>
    <property type="match status" value="1"/>
</dbReference>
<name>B8JCL4_ANAD2</name>
<dbReference type="InterPro" id="IPR001789">
    <property type="entry name" value="Sig_transdc_resp-reg_receiver"/>
</dbReference>
<feature type="domain" description="Response regulatory" evidence="5">
    <location>
        <begin position="5"/>
        <end position="119"/>
    </location>
</feature>
<feature type="compositionally biased region" description="Pro residues" evidence="4">
    <location>
        <begin position="121"/>
        <end position="131"/>
    </location>
</feature>
<dbReference type="KEGG" id="acp:A2cp1_4417"/>
<dbReference type="PANTHER" id="PTHR44591:SF14">
    <property type="entry name" value="PROTEIN PILG"/>
    <property type="match status" value="1"/>
</dbReference>
<dbReference type="Gene3D" id="3.40.50.2300">
    <property type="match status" value="1"/>
</dbReference>
<evidence type="ECO:0000313" key="6">
    <source>
        <dbReference type="EMBL" id="ACL67734.1"/>
    </source>
</evidence>
<keyword evidence="7" id="KW-1185">Reference proteome</keyword>
<dbReference type="Pfam" id="PF14332">
    <property type="entry name" value="DUF4388"/>
    <property type="match status" value="1"/>
</dbReference>
<dbReference type="EMBL" id="CP001359">
    <property type="protein sequence ID" value="ACL67734.1"/>
    <property type="molecule type" value="Genomic_DNA"/>
</dbReference>
<dbReference type="InterPro" id="IPR037257">
    <property type="entry name" value="T2SS_E_N_sf"/>
</dbReference>
<gene>
    <name evidence="6" type="ordered locus">A2cp1_4417</name>
</gene>
<dbReference type="InterPro" id="IPR025497">
    <property type="entry name" value="PatA-like_N"/>
</dbReference>
<evidence type="ECO:0000313" key="7">
    <source>
        <dbReference type="Proteomes" id="UP000007089"/>
    </source>
</evidence>
<reference evidence="6" key="1">
    <citation type="submission" date="2009-01" db="EMBL/GenBank/DDBJ databases">
        <title>Complete sequence of Anaeromyxobacter dehalogenans 2CP-1.</title>
        <authorList>
            <consortium name="US DOE Joint Genome Institute"/>
            <person name="Lucas S."/>
            <person name="Copeland A."/>
            <person name="Lapidus A."/>
            <person name="Glavina del Rio T."/>
            <person name="Dalin E."/>
            <person name="Tice H."/>
            <person name="Bruce D."/>
            <person name="Goodwin L."/>
            <person name="Pitluck S."/>
            <person name="Saunders E."/>
            <person name="Brettin T."/>
            <person name="Detter J.C."/>
            <person name="Han C."/>
            <person name="Larimer F."/>
            <person name="Land M."/>
            <person name="Hauser L."/>
            <person name="Kyrpides N."/>
            <person name="Ovchinnikova G."/>
            <person name="Beliaev A.S."/>
            <person name="Richardson P."/>
        </authorList>
    </citation>
    <scope>NUCLEOTIDE SEQUENCE</scope>
    <source>
        <strain evidence="6">2CP-1</strain>
    </source>
</reference>
<organism evidence="6 7">
    <name type="scientific">Anaeromyxobacter dehalogenans (strain ATCC BAA-258 / DSM 21875 / 2CP-1)</name>
    <dbReference type="NCBI Taxonomy" id="455488"/>
    <lineage>
        <taxon>Bacteria</taxon>
        <taxon>Pseudomonadati</taxon>
        <taxon>Myxococcota</taxon>
        <taxon>Myxococcia</taxon>
        <taxon>Myxococcales</taxon>
        <taxon>Cystobacterineae</taxon>
        <taxon>Anaeromyxobacteraceae</taxon>
        <taxon>Anaeromyxobacter</taxon>
    </lineage>
</organism>
<sequence>MAAPTILLVDDNQELLTLLARLVESEGWTPVTVTRGRAAIDRLAPVPPAAAVVDVLLPDMMGYDVAHALRNAKVPFVFMTGVFKGGRAATDASAQHGAAGYFEKPFDARKLMDALRALLPPPSDTPAPMRIPPRAGATPPPVRRAPAVPEPDFDVEVAVENDEPVAAMELTGRVVVTEDGKGPAVLRGEAVKAAPVVPPPRPRAPVPTPRPAATPVPDLSRTEGRLEDNLPHLVTAFHLAQQTGALTLQKGKVKKTLFFDAGRPCFAISNLVTDRFGTFLVRVGKLSSAQLEQVRAEAERSRRRSGEIMVELGLLQETERLYYLAQQVKSIAYSVFAWEEGAYRLHFTDRAAHEAVRIELPPASLISRGVKKLYRPERLFRLLQPEDRLIPSAQPAYGLHEVELDRWEAELLPRVDGTRTLAELVHLAHRPAHAVYAFLYGLVALQILDRA</sequence>
<dbReference type="CDD" id="cd00156">
    <property type="entry name" value="REC"/>
    <property type="match status" value="1"/>
</dbReference>
<feature type="modified residue" description="4-aspartylphosphate" evidence="3">
    <location>
        <position position="54"/>
    </location>
</feature>
<accession>B8JCL4</accession>
<dbReference type="InterPro" id="IPR050595">
    <property type="entry name" value="Bact_response_regulator"/>
</dbReference>
<keyword evidence="2" id="KW-0902">Two-component regulatory system</keyword>
<keyword evidence="1 3" id="KW-0597">Phosphoprotein</keyword>
<dbReference type="RefSeq" id="WP_015935417.1">
    <property type="nucleotide sequence ID" value="NC_011891.1"/>
</dbReference>
<dbReference type="AlphaFoldDB" id="B8JCL4"/>
<protein>
    <submittedName>
        <fullName evidence="6">Response regulator receiver protein</fullName>
    </submittedName>
</protein>
<evidence type="ECO:0000256" key="4">
    <source>
        <dbReference type="SAM" id="MobiDB-lite"/>
    </source>
</evidence>
<evidence type="ECO:0000256" key="2">
    <source>
        <dbReference type="ARBA" id="ARBA00023012"/>
    </source>
</evidence>
<evidence type="ECO:0000256" key="1">
    <source>
        <dbReference type="ARBA" id="ARBA00022553"/>
    </source>
</evidence>
<dbReference type="SUPFAM" id="SSF160246">
    <property type="entry name" value="EspE N-terminal domain-like"/>
    <property type="match status" value="1"/>
</dbReference>
<evidence type="ECO:0000256" key="3">
    <source>
        <dbReference type="PROSITE-ProRule" id="PRU00169"/>
    </source>
</evidence>
<evidence type="ECO:0000259" key="5">
    <source>
        <dbReference type="PROSITE" id="PS50110"/>
    </source>
</evidence>
<proteinExistence type="predicted"/>
<dbReference type="Pfam" id="PF00072">
    <property type="entry name" value="Response_reg"/>
    <property type="match status" value="1"/>
</dbReference>
<dbReference type="GO" id="GO:0000160">
    <property type="term" value="P:phosphorelay signal transduction system"/>
    <property type="evidence" value="ECO:0007669"/>
    <property type="project" value="UniProtKB-KW"/>
</dbReference>
<dbReference type="PANTHER" id="PTHR44591">
    <property type="entry name" value="STRESS RESPONSE REGULATOR PROTEIN 1"/>
    <property type="match status" value="1"/>
</dbReference>
<dbReference type="InterPro" id="IPR011006">
    <property type="entry name" value="CheY-like_superfamily"/>
</dbReference>
<dbReference type="Proteomes" id="UP000007089">
    <property type="component" value="Chromosome"/>
</dbReference>
<dbReference type="SUPFAM" id="SSF52172">
    <property type="entry name" value="CheY-like"/>
    <property type="match status" value="1"/>
</dbReference>